<dbReference type="GO" id="GO:0003723">
    <property type="term" value="F:RNA binding"/>
    <property type="evidence" value="ECO:0007669"/>
    <property type="project" value="UniProtKB-UniRule"/>
</dbReference>
<evidence type="ECO:0000256" key="6">
    <source>
        <dbReference type="ARBA" id="ARBA00022490"/>
    </source>
</evidence>
<feature type="binding site" evidence="12">
    <location>
        <position position="101"/>
    </location>
    <ligand>
        <name>a divalent metal cation</name>
        <dbReference type="ChEBI" id="CHEBI:60240"/>
    </ligand>
</feature>
<dbReference type="PANTHER" id="PTHR10954">
    <property type="entry name" value="RIBONUCLEASE H2 SUBUNIT A"/>
    <property type="match status" value="1"/>
</dbReference>
<evidence type="ECO:0000256" key="8">
    <source>
        <dbReference type="ARBA" id="ARBA00022723"/>
    </source>
</evidence>
<dbReference type="GO" id="GO:0046872">
    <property type="term" value="F:metal ion binding"/>
    <property type="evidence" value="ECO:0007669"/>
    <property type="project" value="UniProtKB-KW"/>
</dbReference>
<evidence type="ECO:0000313" key="15">
    <source>
        <dbReference type="EMBL" id="STP06437.1"/>
    </source>
</evidence>
<keyword evidence="8 12" id="KW-0479">Metal-binding</keyword>
<evidence type="ECO:0000256" key="11">
    <source>
        <dbReference type="ARBA" id="ARBA00023211"/>
    </source>
</evidence>
<keyword evidence="10 12" id="KW-0378">Hydrolase</keyword>
<keyword evidence="7 12" id="KW-0540">Nuclease</keyword>
<dbReference type="InterPro" id="IPR024567">
    <property type="entry name" value="RNase_HII/HIII_dom"/>
</dbReference>
<feature type="domain" description="RNase H type-2" evidence="14">
    <location>
        <begin position="2"/>
        <end position="192"/>
    </location>
</feature>
<keyword evidence="9 12" id="KW-0255">Endonuclease</keyword>
<feature type="binding site" evidence="12">
    <location>
        <position position="8"/>
    </location>
    <ligand>
        <name>a divalent metal cation</name>
        <dbReference type="ChEBI" id="CHEBI:60240"/>
    </ligand>
</feature>
<evidence type="ECO:0000256" key="10">
    <source>
        <dbReference type="ARBA" id="ARBA00022801"/>
    </source>
</evidence>
<evidence type="ECO:0000256" key="7">
    <source>
        <dbReference type="ARBA" id="ARBA00022722"/>
    </source>
</evidence>
<comment type="cofactor">
    <cofactor evidence="12">
        <name>Mn(2+)</name>
        <dbReference type="ChEBI" id="CHEBI:29035"/>
    </cofactor>
    <cofactor evidence="12">
        <name>Mg(2+)</name>
        <dbReference type="ChEBI" id="CHEBI:18420"/>
    </cofactor>
    <text evidence="12">Manganese or magnesium. Binds 1 divalent metal ion per monomer in the absence of substrate. May bind a second metal ion after substrate binding.</text>
</comment>
<comment type="catalytic activity">
    <reaction evidence="1 12 13">
        <text>Endonucleolytic cleavage to 5'-phosphomonoester.</text>
        <dbReference type="EC" id="3.1.26.4"/>
    </reaction>
</comment>
<evidence type="ECO:0000313" key="16">
    <source>
        <dbReference type="Proteomes" id="UP000254841"/>
    </source>
</evidence>
<dbReference type="EMBL" id="UGHV01000003">
    <property type="protein sequence ID" value="STP06437.1"/>
    <property type="molecule type" value="Genomic_DNA"/>
</dbReference>
<dbReference type="GO" id="GO:0043137">
    <property type="term" value="P:DNA replication, removal of RNA primer"/>
    <property type="evidence" value="ECO:0007669"/>
    <property type="project" value="TreeGrafter"/>
</dbReference>
<sequence>MALICGIDEAGRGCVAGSLFVAGFVCDDNEDLFALGIKDSKKLSRSKRFALESTLRDNFATHIVQKSAAQIDTQGLSALLRDALQEIMEHFAPLCDRFIFDGNTSFNAKPPNGARLETLVQGDMLVAAISCASIIAKCAKDRESLELDKRFPQYGLAKHCGYGTKAHYEALRHYGLSPIHRASFLTRLGFVR</sequence>
<dbReference type="CDD" id="cd07182">
    <property type="entry name" value="RNase_HII_bacteria_HII_like"/>
    <property type="match status" value="1"/>
</dbReference>
<dbReference type="InterPro" id="IPR012337">
    <property type="entry name" value="RNaseH-like_sf"/>
</dbReference>
<keyword evidence="6" id="KW-0963">Cytoplasm</keyword>
<dbReference type="GO" id="GO:0006298">
    <property type="term" value="P:mismatch repair"/>
    <property type="evidence" value="ECO:0007669"/>
    <property type="project" value="TreeGrafter"/>
</dbReference>
<evidence type="ECO:0000256" key="1">
    <source>
        <dbReference type="ARBA" id="ARBA00000077"/>
    </source>
</evidence>
<evidence type="ECO:0000256" key="13">
    <source>
        <dbReference type="RuleBase" id="RU003515"/>
    </source>
</evidence>
<comment type="similarity">
    <text evidence="5 13">Belongs to the RNase HII family.</text>
</comment>
<keyword evidence="11" id="KW-0464">Manganese</keyword>
<gene>
    <name evidence="15" type="primary">rnhB</name>
    <name evidence="15" type="ORF">NCTC12410_01976</name>
</gene>
<dbReference type="GO" id="GO:0004523">
    <property type="term" value="F:RNA-DNA hybrid ribonuclease activity"/>
    <property type="evidence" value="ECO:0007669"/>
    <property type="project" value="UniProtKB-UniRule"/>
</dbReference>
<evidence type="ECO:0000256" key="9">
    <source>
        <dbReference type="ARBA" id="ARBA00022759"/>
    </source>
</evidence>
<dbReference type="Proteomes" id="UP000254841">
    <property type="component" value="Unassembled WGS sequence"/>
</dbReference>
<proteinExistence type="inferred from homology"/>
<evidence type="ECO:0000256" key="3">
    <source>
        <dbReference type="ARBA" id="ARBA00004065"/>
    </source>
</evidence>
<dbReference type="RefSeq" id="WP_115012416.1">
    <property type="nucleotide sequence ID" value="NZ_UGHV01000003.1"/>
</dbReference>
<protein>
    <recommendedName>
        <fullName evidence="13">Ribonuclease</fullName>
        <ecNumber evidence="13">3.1.26.4</ecNumber>
    </recommendedName>
</protein>
<comment type="function">
    <text evidence="3 13">Endonuclease that specifically degrades the RNA of RNA-DNA hybrids.</text>
</comment>
<dbReference type="PROSITE" id="PS51975">
    <property type="entry name" value="RNASE_H_2"/>
    <property type="match status" value="1"/>
</dbReference>
<accession>A0A377JLJ0</accession>
<dbReference type="EC" id="3.1.26.4" evidence="13"/>
<organism evidence="15 16">
    <name type="scientific">Helicobacter canis</name>
    <dbReference type="NCBI Taxonomy" id="29419"/>
    <lineage>
        <taxon>Bacteria</taxon>
        <taxon>Pseudomonadati</taxon>
        <taxon>Campylobacterota</taxon>
        <taxon>Epsilonproteobacteria</taxon>
        <taxon>Campylobacterales</taxon>
        <taxon>Helicobacteraceae</taxon>
        <taxon>Helicobacter</taxon>
    </lineage>
</organism>
<evidence type="ECO:0000259" key="14">
    <source>
        <dbReference type="PROSITE" id="PS51975"/>
    </source>
</evidence>
<dbReference type="NCBIfam" id="NF000595">
    <property type="entry name" value="PRK00015.1-3"/>
    <property type="match status" value="1"/>
</dbReference>
<evidence type="ECO:0000256" key="5">
    <source>
        <dbReference type="ARBA" id="ARBA00007383"/>
    </source>
</evidence>
<dbReference type="SUPFAM" id="SSF53098">
    <property type="entry name" value="Ribonuclease H-like"/>
    <property type="match status" value="1"/>
</dbReference>
<comment type="cofactor">
    <cofactor evidence="2">
        <name>Mg(2+)</name>
        <dbReference type="ChEBI" id="CHEBI:18420"/>
    </cofactor>
</comment>
<feature type="binding site" evidence="12">
    <location>
        <position position="9"/>
    </location>
    <ligand>
        <name>a divalent metal cation</name>
        <dbReference type="ChEBI" id="CHEBI:60240"/>
    </ligand>
</feature>
<dbReference type="OrthoDB" id="9803420at2"/>
<dbReference type="Pfam" id="PF01351">
    <property type="entry name" value="RNase_HII"/>
    <property type="match status" value="1"/>
</dbReference>
<dbReference type="PANTHER" id="PTHR10954:SF18">
    <property type="entry name" value="RIBONUCLEASE HII"/>
    <property type="match status" value="1"/>
</dbReference>
<dbReference type="InterPro" id="IPR001352">
    <property type="entry name" value="RNase_HII/HIII"/>
</dbReference>
<dbReference type="Gene3D" id="3.30.420.10">
    <property type="entry name" value="Ribonuclease H-like superfamily/Ribonuclease H"/>
    <property type="match status" value="1"/>
</dbReference>
<reference evidence="15 16" key="1">
    <citation type="submission" date="2018-06" db="EMBL/GenBank/DDBJ databases">
        <authorList>
            <consortium name="Pathogen Informatics"/>
            <person name="Doyle S."/>
        </authorList>
    </citation>
    <scope>NUCLEOTIDE SEQUENCE [LARGE SCALE GENOMIC DNA]</scope>
    <source>
        <strain evidence="15 16">NCTC12410</strain>
    </source>
</reference>
<comment type="subcellular location">
    <subcellularLocation>
        <location evidence="4">Cytoplasm</location>
    </subcellularLocation>
</comment>
<dbReference type="GO" id="GO:0005737">
    <property type="term" value="C:cytoplasm"/>
    <property type="evidence" value="ECO:0007669"/>
    <property type="project" value="UniProtKB-SubCell"/>
</dbReference>
<dbReference type="GO" id="GO:0032299">
    <property type="term" value="C:ribonuclease H2 complex"/>
    <property type="evidence" value="ECO:0007669"/>
    <property type="project" value="TreeGrafter"/>
</dbReference>
<evidence type="ECO:0000256" key="4">
    <source>
        <dbReference type="ARBA" id="ARBA00004496"/>
    </source>
</evidence>
<dbReference type="AlphaFoldDB" id="A0A377JLJ0"/>
<name>A0A377JLJ0_9HELI</name>
<dbReference type="InterPro" id="IPR036397">
    <property type="entry name" value="RNaseH_sf"/>
</dbReference>
<evidence type="ECO:0000256" key="2">
    <source>
        <dbReference type="ARBA" id="ARBA00001946"/>
    </source>
</evidence>
<dbReference type="InterPro" id="IPR022898">
    <property type="entry name" value="RNase_HII"/>
</dbReference>
<evidence type="ECO:0000256" key="12">
    <source>
        <dbReference type="PROSITE-ProRule" id="PRU01319"/>
    </source>
</evidence>